<keyword evidence="5 16" id="KW-0812">Transmembrane</keyword>
<evidence type="ECO:0000256" key="2">
    <source>
        <dbReference type="ARBA" id="ARBA00004536"/>
    </source>
</evidence>
<proteinExistence type="inferred from homology"/>
<dbReference type="SMART" id="SM00409">
    <property type="entry name" value="IG"/>
    <property type="match status" value="2"/>
</dbReference>
<comment type="subcellular location">
    <subcellularLocation>
        <location evidence="2">Cell junction</location>
        <location evidence="2">Adherens junction</location>
    </subcellularLocation>
    <subcellularLocation>
        <location evidence="1">Cell membrane</location>
        <topology evidence="1">Single-pass type I membrane protein</topology>
    </subcellularLocation>
</comment>
<dbReference type="InterPro" id="IPR013106">
    <property type="entry name" value="Ig_V-set"/>
</dbReference>
<comment type="subunit">
    <text evidence="15">Cis- and trans-homodimer. Can form trans-heterodimers.</text>
</comment>
<dbReference type="SUPFAM" id="SSF48726">
    <property type="entry name" value="Immunoglobulin"/>
    <property type="match status" value="2"/>
</dbReference>
<organism evidence="19 20">
    <name type="scientific">Knipowitschia caucasica</name>
    <name type="common">Caucasian dwarf goby</name>
    <name type="synonym">Pomatoschistus caucasicus</name>
    <dbReference type="NCBI Taxonomy" id="637954"/>
    <lineage>
        <taxon>Eukaryota</taxon>
        <taxon>Metazoa</taxon>
        <taxon>Chordata</taxon>
        <taxon>Craniata</taxon>
        <taxon>Vertebrata</taxon>
        <taxon>Euteleostomi</taxon>
        <taxon>Actinopterygii</taxon>
        <taxon>Neopterygii</taxon>
        <taxon>Teleostei</taxon>
        <taxon>Neoteleostei</taxon>
        <taxon>Acanthomorphata</taxon>
        <taxon>Gobiaria</taxon>
        <taxon>Gobiiformes</taxon>
        <taxon>Gobioidei</taxon>
        <taxon>Gobiidae</taxon>
        <taxon>Gobiinae</taxon>
        <taxon>Knipowitschia</taxon>
    </lineage>
</organism>
<dbReference type="GO" id="GO:0007155">
    <property type="term" value="P:cell adhesion"/>
    <property type="evidence" value="ECO:0007669"/>
    <property type="project" value="UniProtKB-KW"/>
</dbReference>
<dbReference type="Gene3D" id="2.60.40.10">
    <property type="entry name" value="Immunoglobulins"/>
    <property type="match status" value="2"/>
</dbReference>
<keyword evidence="13" id="KW-0325">Glycoprotein</keyword>
<comment type="similarity">
    <text evidence="3">Belongs to the nectin family.</text>
</comment>
<evidence type="ECO:0000256" key="5">
    <source>
        <dbReference type="ARBA" id="ARBA00022692"/>
    </source>
</evidence>
<dbReference type="GO" id="GO:0050839">
    <property type="term" value="F:cell adhesion molecule binding"/>
    <property type="evidence" value="ECO:0007669"/>
    <property type="project" value="TreeGrafter"/>
</dbReference>
<feature type="signal peptide" evidence="17">
    <location>
        <begin position="1"/>
        <end position="24"/>
    </location>
</feature>
<feature type="transmembrane region" description="Helical" evidence="16">
    <location>
        <begin position="269"/>
        <end position="293"/>
    </location>
</feature>
<dbReference type="GO" id="GO:0005912">
    <property type="term" value="C:adherens junction"/>
    <property type="evidence" value="ECO:0007669"/>
    <property type="project" value="UniProtKB-SubCell"/>
</dbReference>
<evidence type="ECO:0000256" key="13">
    <source>
        <dbReference type="ARBA" id="ARBA00023180"/>
    </source>
</evidence>
<keyword evidence="10 16" id="KW-1133">Transmembrane helix</keyword>
<evidence type="ECO:0000256" key="8">
    <source>
        <dbReference type="ARBA" id="ARBA00022889"/>
    </source>
</evidence>
<dbReference type="FunFam" id="2.60.40.10:FF:000304">
    <property type="entry name" value="Nectin cell adhesion molecule 1"/>
    <property type="match status" value="1"/>
</dbReference>
<evidence type="ECO:0000256" key="14">
    <source>
        <dbReference type="ARBA" id="ARBA00058274"/>
    </source>
</evidence>
<keyword evidence="20" id="KW-1185">Reference proteome</keyword>
<accession>A0AAV2LC01</accession>
<evidence type="ECO:0000256" key="6">
    <source>
        <dbReference type="ARBA" id="ARBA00022729"/>
    </source>
</evidence>
<evidence type="ECO:0000256" key="16">
    <source>
        <dbReference type="SAM" id="Phobius"/>
    </source>
</evidence>
<dbReference type="AlphaFoldDB" id="A0AAV2LC01"/>
<sequence length="365" mass="40935">MGAVNKDHWYFMVLLCLCFVKVQAHREPSTLALSEGMELDCLCPWSGNLSMVSWTKGQDKHPIAVFHPDYGTSFAYQYRERVEFLRRSSLDGSIALRNVTHQDTGLYHCSVQTFPQGPWSKSIYVEDLDEPPAEDEEDEAASGLEFPTSEALDTSLQLLAELNENLTLSCTGLPNVTVYQVIMEKRVGGRPWDIIAVCKQLDGGLLTEDYSDRGSISCAHTLDVSLHLLHVQPEDSGFYRCTFHTETGSHHTNMSLTVSERGGFSLSMYMFYVYCSAGTAGLLLLIAIILIIVRQRNKNKRIEYSVKNMYPAHKRPNVYENLSVCPSGAKRSVFTRNCPLYANLPAVHGHRRPASNSSQHQGVYV</sequence>
<dbReference type="InterPro" id="IPR007110">
    <property type="entry name" value="Ig-like_dom"/>
</dbReference>
<evidence type="ECO:0000256" key="15">
    <source>
        <dbReference type="ARBA" id="ARBA00062858"/>
    </source>
</evidence>
<dbReference type="InterPro" id="IPR036179">
    <property type="entry name" value="Ig-like_dom_sf"/>
</dbReference>
<keyword evidence="7" id="KW-0677">Repeat</keyword>
<dbReference type="Proteomes" id="UP001497482">
    <property type="component" value="Chromosome 21"/>
</dbReference>
<evidence type="ECO:0000256" key="7">
    <source>
        <dbReference type="ARBA" id="ARBA00022737"/>
    </source>
</evidence>
<keyword evidence="9" id="KW-0965">Cell junction</keyword>
<dbReference type="GO" id="GO:0009897">
    <property type="term" value="C:external side of plasma membrane"/>
    <property type="evidence" value="ECO:0007669"/>
    <property type="project" value="TreeGrafter"/>
</dbReference>
<keyword evidence="8" id="KW-0130">Cell adhesion</keyword>
<feature type="chain" id="PRO_5043427351" description="Ig-like domain-containing protein" evidence="17">
    <location>
        <begin position="25"/>
        <end position="365"/>
    </location>
</feature>
<dbReference type="Pfam" id="PF07686">
    <property type="entry name" value="V-set"/>
    <property type="match status" value="2"/>
</dbReference>
<evidence type="ECO:0000256" key="9">
    <source>
        <dbReference type="ARBA" id="ARBA00022949"/>
    </source>
</evidence>
<evidence type="ECO:0000256" key="17">
    <source>
        <dbReference type="SAM" id="SignalP"/>
    </source>
</evidence>
<evidence type="ECO:0000256" key="11">
    <source>
        <dbReference type="ARBA" id="ARBA00023136"/>
    </source>
</evidence>
<evidence type="ECO:0000256" key="10">
    <source>
        <dbReference type="ARBA" id="ARBA00022989"/>
    </source>
</evidence>
<keyword evidence="11 16" id="KW-0472">Membrane</keyword>
<dbReference type="PANTHER" id="PTHR47011:SF1">
    <property type="entry name" value="CD226 ANTIGEN"/>
    <property type="match status" value="1"/>
</dbReference>
<dbReference type="InterPro" id="IPR013783">
    <property type="entry name" value="Ig-like_fold"/>
</dbReference>
<dbReference type="PANTHER" id="PTHR47011">
    <property type="entry name" value="CD226 ANTIGEN"/>
    <property type="match status" value="1"/>
</dbReference>
<keyword evidence="6 17" id="KW-0732">Signal</keyword>
<keyword evidence="4" id="KW-1003">Cell membrane</keyword>
<keyword evidence="12" id="KW-1015">Disulfide bond</keyword>
<name>A0AAV2LC01_KNICA</name>
<dbReference type="InterPro" id="IPR003599">
    <property type="entry name" value="Ig_sub"/>
</dbReference>
<dbReference type="InterPro" id="IPR042842">
    <property type="entry name" value="CD226"/>
</dbReference>
<evidence type="ECO:0000256" key="12">
    <source>
        <dbReference type="ARBA" id="ARBA00023157"/>
    </source>
</evidence>
<evidence type="ECO:0000313" key="19">
    <source>
        <dbReference type="EMBL" id="CAL1596877.1"/>
    </source>
</evidence>
<reference evidence="19 20" key="1">
    <citation type="submission" date="2024-04" db="EMBL/GenBank/DDBJ databases">
        <authorList>
            <person name="Waldvogel A.-M."/>
            <person name="Schoenle A."/>
        </authorList>
    </citation>
    <scope>NUCLEOTIDE SEQUENCE [LARGE SCALE GENOMIC DNA]</scope>
</reference>
<dbReference type="GO" id="GO:0002729">
    <property type="term" value="P:positive regulation of natural killer cell cytokine production"/>
    <property type="evidence" value="ECO:0007669"/>
    <property type="project" value="InterPro"/>
</dbReference>
<gene>
    <name evidence="19" type="ORF">KC01_LOCUS25482</name>
</gene>
<dbReference type="GO" id="GO:0002891">
    <property type="term" value="P:positive regulation of immunoglobulin mediated immune response"/>
    <property type="evidence" value="ECO:0007669"/>
    <property type="project" value="TreeGrafter"/>
</dbReference>
<dbReference type="EMBL" id="OZ035843">
    <property type="protein sequence ID" value="CAL1596877.1"/>
    <property type="molecule type" value="Genomic_DNA"/>
</dbReference>
<comment type="function">
    <text evidence="14">Cell adhesion molecule that promotes cell-cell contacts and plays important roles in the development of the nervous system. Acts by forming homophilic or heterophilic trans-dimers.</text>
</comment>
<evidence type="ECO:0000259" key="18">
    <source>
        <dbReference type="PROSITE" id="PS50835"/>
    </source>
</evidence>
<evidence type="ECO:0000256" key="4">
    <source>
        <dbReference type="ARBA" id="ARBA00022475"/>
    </source>
</evidence>
<protein>
    <recommendedName>
        <fullName evidence="18">Ig-like domain-containing protein</fullName>
    </recommendedName>
</protein>
<evidence type="ECO:0000313" key="20">
    <source>
        <dbReference type="Proteomes" id="UP001497482"/>
    </source>
</evidence>
<dbReference type="PROSITE" id="PS50835">
    <property type="entry name" value="IG_LIKE"/>
    <property type="match status" value="1"/>
</dbReference>
<evidence type="ECO:0000256" key="1">
    <source>
        <dbReference type="ARBA" id="ARBA00004251"/>
    </source>
</evidence>
<feature type="domain" description="Ig-like" evidence="18">
    <location>
        <begin position="20"/>
        <end position="126"/>
    </location>
</feature>
<evidence type="ECO:0000256" key="3">
    <source>
        <dbReference type="ARBA" id="ARBA00007810"/>
    </source>
</evidence>
<dbReference type="SMART" id="SM00406">
    <property type="entry name" value="IGv"/>
    <property type="match status" value="2"/>
</dbReference>